<proteinExistence type="predicted"/>
<dbReference type="EMBL" id="ABXA01000044">
    <property type="protein sequence ID" value="EEB35390.1"/>
    <property type="molecule type" value="Genomic_DNA"/>
</dbReference>
<dbReference type="Pfam" id="PF21688">
    <property type="entry name" value="FAD-depend_C"/>
    <property type="match status" value="1"/>
</dbReference>
<evidence type="ECO:0000259" key="1">
    <source>
        <dbReference type="Pfam" id="PF21688"/>
    </source>
</evidence>
<evidence type="ECO:0000313" key="3">
    <source>
        <dbReference type="Proteomes" id="UP000005451"/>
    </source>
</evidence>
<dbReference type="PIRSF" id="PIRSF038984">
    <property type="entry name" value="FAD_binding_protein"/>
    <property type="match status" value="1"/>
</dbReference>
<sequence>MYVKKERIIMREYDVVVVGSGASGSFMAYEFTKLNSDKKVCVIDEGRKVKARRCPISEGKVDSCIGCKPCNIMYGFGGAGTLSDGKYNITTNFGGDLHNYIGEKKALELMEYVDSVLMDFDKGDATLYSTENTDLKRECLKNDLHLLTAKVRHFGTERNREILQKIYDYVKDTIDFDFMTKVLSVDFEDGYYFVKTDKDETIKCKYLVLAAGRSGSKWISETCQEFDVEMKKNRVDIGVRVEVPAEVFKHITDKVYEAKIVYQTKQYNDLVRTFCMNPYGEVVTENTNGIITVNGHSYANPELQTENTNFALLVTNRFTEPFKDSNEYGESIAKVSNMLGGGVLMQRFGDLVKGRRSSERRMKKSFLRPTLNATAGDLSLVMPKRQLDDIIEMIYALDKIAPGMANDDTLLYGIEVKFYNSVVEVNEEFETSQNNLFVLGDGSGVTHSLSQASASGVEMARIINDRK</sequence>
<dbReference type="PANTHER" id="PTHR43106:SF1">
    <property type="entry name" value="DEHYDROGENASE-RELATED"/>
    <property type="match status" value="1"/>
</dbReference>
<dbReference type="InterPro" id="IPR049516">
    <property type="entry name" value="FAD-depend_C"/>
</dbReference>
<evidence type="ECO:0000313" key="2">
    <source>
        <dbReference type="EMBL" id="EEB35390.1"/>
    </source>
</evidence>
<comment type="caution">
    <text evidence="2">The sequence shown here is derived from an EMBL/GenBank/DDBJ whole genome shotgun (WGS) entry which is preliminary data.</text>
</comment>
<feature type="domain" description="FAD-dependent protein C-terminal" evidence="1">
    <location>
        <begin position="237"/>
        <end position="416"/>
    </location>
</feature>
<accession>B6WBC1</accession>
<gene>
    <name evidence="2" type="ORF">ANHYDRO_01903</name>
</gene>
<protein>
    <submittedName>
        <fullName evidence="2">Pyridine nucleotide-disulfide oxidoreductase</fullName>
    </submittedName>
</protein>
<dbReference type="STRING" id="561177.ANHYDRO_01903"/>
<dbReference type="InterPro" id="IPR036188">
    <property type="entry name" value="FAD/NAD-bd_sf"/>
</dbReference>
<reference evidence="2 3" key="2">
    <citation type="submission" date="2008-10" db="EMBL/GenBank/DDBJ databases">
        <title>Draft genome sequence of Anaerococcus hydrogenalis (DSM 7454).</title>
        <authorList>
            <person name="Sudarsanam P."/>
            <person name="Ley R."/>
            <person name="Guruge J."/>
            <person name="Turnbaugh P.J."/>
            <person name="Mahowald M."/>
            <person name="Liep D."/>
            <person name="Gordon J."/>
        </authorList>
    </citation>
    <scope>NUCLEOTIDE SEQUENCE [LARGE SCALE GENOMIC DNA]</scope>
    <source>
        <strain evidence="2 3">DSM 7454</strain>
    </source>
</reference>
<dbReference type="AlphaFoldDB" id="B6WBC1"/>
<dbReference type="Gene3D" id="3.50.50.60">
    <property type="entry name" value="FAD/NAD(P)-binding domain"/>
    <property type="match status" value="2"/>
</dbReference>
<dbReference type="InterPro" id="IPR028348">
    <property type="entry name" value="FAD-binding_protein"/>
</dbReference>
<dbReference type="SUPFAM" id="SSF51905">
    <property type="entry name" value="FAD/NAD(P)-binding domain"/>
    <property type="match status" value="1"/>
</dbReference>
<dbReference type="Proteomes" id="UP000005451">
    <property type="component" value="Unassembled WGS sequence"/>
</dbReference>
<reference evidence="2 3" key="1">
    <citation type="submission" date="2008-09" db="EMBL/GenBank/DDBJ databases">
        <authorList>
            <person name="Fulton L."/>
            <person name="Clifton S."/>
            <person name="Fulton B."/>
            <person name="Xu J."/>
            <person name="Minx P."/>
            <person name="Pepin K.H."/>
            <person name="Johnson M."/>
            <person name="Thiruvilangam P."/>
            <person name="Bhonagiri V."/>
            <person name="Nash W.E."/>
            <person name="Mardis E.R."/>
            <person name="Wilson R.K."/>
        </authorList>
    </citation>
    <scope>NUCLEOTIDE SEQUENCE [LARGE SCALE GENOMIC DNA]</scope>
    <source>
        <strain evidence="2 3">DSM 7454</strain>
    </source>
</reference>
<dbReference type="PANTHER" id="PTHR43106">
    <property type="entry name" value="DEHYDROGENASE-RELATED"/>
    <property type="match status" value="1"/>
</dbReference>
<name>B6WBC1_9FIRM</name>
<dbReference type="eggNOG" id="COG2509">
    <property type="taxonomic scope" value="Bacteria"/>
</dbReference>
<organism evidence="2 3">
    <name type="scientific">Anaerococcus hydrogenalis DSM 7454</name>
    <dbReference type="NCBI Taxonomy" id="561177"/>
    <lineage>
        <taxon>Bacteria</taxon>
        <taxon>Bacillati</taxon>
        <taxon>Bacillota</taxon>
        <taxon>Tissierellia</taxon>
        <taxon>Tissierellales</taxon>
        <taxon>Peptoniphilaceae</taxon>
        <taxon>Anaerococcus</taxon>
    </lineage>
</organism>